<dbReference type="RefSeq" id="WP_014150425.1">
    <property type="nucleotide sequence ID" value="NC_016112.1"/>
</dbReference>
<name>G4T1C9_META2</name>
<dbReference type="InterPro" id="IPR001845">
    <property type="entry name" value="HTH_ArsR_DNA-bd_dom"/>
</dbReference>
<accession>G4T1C9</accession>
<evidence type="ECO:0000313" key="5">
    <source>
        <dbReference type="EMBL" id="CCE25678.1"/>
    </source>
</evidence>
<evidence type="ECO:0000256" key="3">
    <source>
        <dbReference type="ARBA" id="ARBA00023163"/>
    </source>
</evidence>
<gene>
    <name evidence="5" type="primary">ziaR</name>
    <name evidence="5" type="ordered locus">MEALZ_4022</name>
</gene>
<feature type="domain" description="HTH arsR-type" evidence="4">
    <location>
        <begin position="31"/>
        <end position="123"/>
    </location>
</feature>
<dbReference type="InterPro" id="IPR011991">
    <property type="entry name" value="ArsR-like_HTH"/>
</dbReference>
<sequence length="123" mass="14111">MIISPELAAKDCCDEQETHPDLLARAIPDLPDEYEAGRLADLFKALADPTRVRIIAALLHTELCVDDLANLLDMSQSAISHQLRLLRNLHLVQFRRSGKHAFYRLVDDHVRDLFQRSREHLDC</sequence>
<dbReference type="PROSITE" id="PS50987">
    <property type="entry name" value="HTH_ARSR_2"/>
    <property type="match status" value="1"/>
</dbReference>
<dbReference type="PROSITE" id="PS00846">
    <property type="entry name" value="HTH_ARSR_1"/>
    <property type="match status" value="1"/>
</dbReference>
<dbReference type="InterPro" id="IPR036390">
    <property type="entry name" value="WH_DNA-bd_sf"/>
</dbReference>
<dbReference type="CDD" id="cd00090">
    <property type="entry name" value="HTH_ARSR"/>
    <property type="match status" value="1"/>
</dbReference>
<dbReference type="HOGENOM" id="CLU_097806_7_4_6"/>
<proteinExistence type="predicted"/>
<dbReference type="PATRIC" id="fig|271065.3.peg.4158"/>
<dbReference type="SMART" id="SM00418">
    <property type="entry name" value="HTH_ARSR"/>
    <property type="match status" value="1"/>
</dbReference>
<dbReference type="Gene3D" id="1.10.10.10">
    <property type="entry name" value="Winged helix-like DNA-binding domain superfamily/Winged helix DNA-binding domain"/>
    <property type="match status" value="1"/>
</dbReference>
<dbReference type="NCBIfam" id="NF033788">
    <property type="entry name" value="HTH_metalloreg"/>
    <property type="match status" value="1"/>
</dbReference>
<dbReference type="InterPro" id="IPR018334">
    <property type="entry name" value="ArsR_HTH"/>
</dbReference>
<dbReference type="InterPro" id="IPR051011">
    <property type="entry name" value="Metal_resp_trans_reg"/>
</dbReference>
<dbReference type="InterPro" id="IPR036388">
    <property type="entry name" value="WH-like_DNA-bd_sf"/>
</dbReference>
<dbReference type="Proteomes" id="UP000008315">
    <property type="component" value="Chromosome"/>
</dbReference>
<dbReference type="PANTHER" id="PTHR43132:SF6">
    <property type="entry name" value="HTH-TYPE TRANSCRIPTIONAL REPRESSOR CZRA"/>
    <property type="match status" value="1"/>
</dbReference>
<dbReference type="STRING" id="1091494.MEALZ_4022"/>
<evidence type="ECO:0000256" key="1">
    <source>
        <dbReference type="ARBA" id="ARBA00023015"/>
    </source>
</evidence>
<evidence type="ECO:0000259" key="4">
    <source>
        <dbReference type="PROSITE" id="PS50987"/>
    </source>
</evidence>
<evidence type="ECO:0000256" key="2">
    <source>
        <dbReference type="ARBA" id="ARBA00023125"/>
    </source>
</evidence>
<dbReference type="EMBL" id="FO082060">
    <property type="protein sequence ID" value="CCE25678.1"/>
    <property type="molecule type" value="Genomic_DNA"/>
</dbReference>
<dbReference type="PRINTS" id="PR00778">
    <property type="entry name" value="HTHARSR"/>
</dbReference>
<dbReference type="SMR" id="G4T1C9"/>
<evidence type="ECO:0000313" key="6">
    <source>
        <dbReference type="Proteomes" id="UP000008315"/>
    </source>
</evidence>
<dbReference type="GO" id="GO:0003677">
    <property type="term" value="F:DNA binding"/>
    <property type="evidence" value="ECO:0007669"/>
    <property type="project" value="UniProtKB-KW"/>
</dbReference>
<dbReference type="PANTHER" id="PTHR43132">
    <property type="entry name" value="ARSENICAL RESISTANCE OPERON REPRESSOR ARSR-RELATED"/>
    <property type="match status" value="1"/>
</dbReference>
<keyword evidence="1" id="KW-0805">Transcription regulation</keyword>
<keyword evidence="3" id="KW-0804">Transcription</keyword>
<dbReference type="SUPFAM" id="SSF46785">
    <property type="entry name" value="Winged helix' DNA-binding domain"/>
    <property type="match status" value="1"/>
</dbReference>
<dbReference type="Pfam" id="PF01022">
    <property type="entry name" value="HTH_5"/>
    <property type="match status" value="1"/>
</dbReference>
<keyword evidence="2" id="KW-0238">DNA-binding</keyword>
<dbReference type="KEGG" id="mah:MEALZ_4022"/>
<protein>
    <submittedName>
        <fullName evidence="5">Transcriptional repressor smtB homolog</fullName>
    </submittedName>
</protein>
<keyword evidence="6" id="KW-1185">Reference proteome</keyword>
<organism evidence="5 6">
    <name type="scientific">Methylotuvimicrobium alcaliphilum (strain DSM 19304 / NCIMB 14124 / VKM B-2133 / 20Z)</name>
    <name type="common">Methylomicrobium alcaliphilum</name>
    <dbReference type="NCBI Taxonomy" id="1091494"/>
    <lineage>
        <taxon>Bacteria</taxon>
        <taxon>Pseudomonadati</taxon>
        <taxon>Pseudomonadota</taxon>
        <taxon>Gammaproteobacteria</taxon>
        <taxon>Methylococcales</taxon>
        <taxon>Methylococcaceae</taxon>
        <taxon>Methylotuvimicrobium</taxon>
    </lineage>
</organism>
<dbReference type="AlphaFoldDB" id="G4T1C9"/>
<dbReference type="GO" id="GO:0003700">
    <property type="term" value="F:DNA-binding transcription factor activity"/>
    <property type="evidence" value="ECO:0007669"/>
    <property type="project" value="InterPro"/>
</dbReference>
<reference evidence="6" key="1">
    <citation type="journal article" date="2012" name="J. Bacteriol.">
        <title>Genome sequence of the haloalkaliphilic methanotrophic bacterium Methylomicrobium alcaliphilum 20Z.</title>
        <authorList>
            <person name="Vuilleumier S."/>
            <person name="Khmelenina V.N."/>
            <person name="Bringel F."/>
            <person name="Reshetnikov A.S."/>
            <person name="Lajus A."/>
            <person name="Mangenot S."/>
            <person name="Rouy Z."/>
            <person name="Op den Camp H.J."/>
            <person name="Jetten M.S."/>
            <person name="Dispirito A.A."/>
            <person name="Dunfield P."/>
            <person name="Klotz M.G."/>
            <person name="Semrau J.D."/>
            <person name="Stein L.Y."/>
            <person name="Barbe V."/>
            <person name="Medigue C."/>
            <person name="Trotsenko Y.A."/>
            <person name="Kalyuzhnaya M.G."/>
        </authorList>
    </citation>
    <scope>NUCLEOTIDE SEQUENCE [LARGE SCALE GENOMIC DNA]</scope>
    <source>
        <strain evidence="6">DSM 19304 / NCIMB 14124 / VKM B-2133 / 20Z</strain>
    </source>
</reference>